<keyword evidence="17" id="KW-1185">Reference proteome</keyword>
<dbReference type="PANTHER" id="PTHR10441">
    <property type="entry name" value="CD8 ALPHA CHAIN"/>
    <property type="match status" value="1"/>
</dbReference>
<reference evidence="16 17" key="1">
    <citation type="submission" date="2020-10" db="EMBL/GenBank/DDBJ databases">
        <title>Chromosome-scale genome assembly of the Allis shad, Alosa alosa.</title>
        <authorList>
            <person name="Margot Z."/>
            <person name="Christophe K."/>
            <person name="Cabau C."/>
            <person name="Louis A."/>
            <person name="Berthelot C."/>
            <person name="Parey E."/>
            <person name="Roest Crollius H."/>
            <person name="Montfort J."/>
            <person name="Robinson-Rechavi M."/>
            <person name="Bucao C."/>
            <person name="Bouchez O."/>
            <person name="Gislard M."/>
            <person name="Lluch J."/>
            <person name="Milhes M."/>
            <person name="Lampietro C."/>
            <person name="Lopez Roques C."/>
            <person name="Donnadieu C."/>
            <person name="Braasch I."/>
            <person name="Desvignes T."/>
            <person name="Postlethwait J."/>
            <person name="Bobe J."/>
            <person name="Guiguen Y."/>
        </authorList>
    </citation>
    <scope>NUCLEOTIDE SEQUENCE [LARGE SCALE GENOMIC DNA]</scope>
    <source>
        <strain evidence="16">M-15738</strain>
        <tissue evidence="16">Blood</tissue>
    </source>
</reference>
<evidence type="ECO:0000256" key="3">
    <source>
        <dbReference type="ARBA" id="ARBA00022692"/>
    </source>
</evidence>
<dbReference type="PANTHER" id="PTHR10441:SF2">
    <property type="entry name" value="T-CELL SURFACE GLYCOPROTEIN CD8 ALPHA CHAIN"/>
    <property type="match status" value="1"/>
</dbReference>
<evidence type="ECO:0000313" key="17">
    <source>
        <dbReference type="Proteomes" id="UP000823561"/>
    </source>
</evidence>
<dbReference type="SMART" id="SM00409">
    <property type="entry name" value="IG"/>
    <property type="match status" value="1"/>
</dbReference>
<evidence type="ECO:0000259" key="15">
    <source>
        <dbReference type="SMART" id="SM00409"/>
    </source>
</evidence>
<comment type="subcellular location">
    <subcellularLocation>
        <location evidence="1">Cell membrane</location>
        <topology evidence="1">Single-pass type I membrane protein</topology>
    </subcellularLocation>
</comment>
<evidence type="ECO:0000256" key="1">
    <source>
        <dbReference type="ARBA" id="ARBA00004251"/>
    </source>
</evidence>
<dbReference type="GO" id="GO:0002250">
    <property type="term" value="P:adaptive immune response"/>
    <property type="evidence" value="ECO:0007669"/>
    <property type="project" value="UniProtKB-KW"/>
</dbReference>
<evidence type="ECO:0000256" key="2">
    <source>
        <dbReference type="ARBA" id="ARBA00022475"/>
    </source>
</evidence>
<keyword evidence="9" id="KW-0564">Palmitate</keyword>
<dbReference type="Gene3D" id="2.60.40.10">
    <property type="entry name" value="Immunoglobulins"/>
    <property type="match status" value="1"/>
</dbReference>
<keyword evidence="6 14" id="KW-1133">Transmembrane helix</keyword>
<dbReference type="SUPFAM" id="SSF48726">
    <property type="entry name" value="Immunoglobulin"/>
    <property type="match status" value="1"/>
</dbReference>
<keyword evidence="2" id="KW-1003">Cell membrane</keyword>
<dbReference type="InterPro" id="IPR013106">
    <property type="entry name" value="Ig_V-set"/>
</dbReference>
<dbReference type="InterPro" id="IPR036179">
    <property type="entry name" value="Ig-like_dom_sf"/>
</dbReference>
<evidence type="ECO:0000256" key="7">
    <source>
        <dbReference type="ARBA" id="ARBA00023130"/>
    </source>
</evidence>
<evidence type="ECO:0000256" key="11">
    <source>
        <dbReference type="ARBA" id="ARBA00023180"/>
    </source>
</evidence>
<keyword evidence="12" id="KW-0449">Lipoprotein</keyword>
<dbReference type="EMBL" id="JADWDJ010000001">
    <property type="protein sequence ID" value="KAG5286476.1"/>
    <property type="molecule type" value="Genomic_DNA"/>
</dbReference>
<gene>
    <name evidence="16" type="ORF">AALO_G00015260</name>
</gene>
<evidence type="ECO:0000256" key="5">
    <source>
        <dbReference type="ARBA" id="ARBA00022859"/>
    </source>
</evidence>
<keyword evidence="7" id="KW-1064">Adaptive immunity</keyword>
<keyword evidence="3 14" id="KW-0812">Transmembrane</keyword>
<evidence type="ECO:0000256" key="14">
    <source>
        <dbReference type="SAM" id="Phobius"/>
    </source>
</evidence>
<comment type="caution">
    <text evidence="16">The sequence shown here is derived from an EMBL/GenBank/DDBJ whole genome shotgun (WGS) entry which is preliminary data.</text>
</comment>
<keyword evidence="8 14" id="KW-0472">Membrane</keyword>
<evidence type="ECO:0000313" key="16">
    <source>
        <dbReference type="EMBL" id="KAG5286476.1"/>
    </source>
</evidence>
<sequence length="195" mass="22083">MPYLYIIILGYWMTLRRLEAFEMRKVDLGGTMEIECNISFHHDITWLKLNDGQPPIVLMVTSVTDREITVVYQDKHHVNSMARVKRRIVAMTITNIQINDLGLYYCTRVKDKVLMFGTGVHLYAFGNKMEPPNSSQSYNRSVRSVHCEQGPALPSTGAHLSPFGLVYMVVSGCGLLAMTGAVIVVHLQTKKERVH</sequence>
<dbReference type="Proteomes" id="UP000823561">
    <property type="component" value="Chromosome 1"/>
</dbReference>
<evidence type="ECO:0000256" key="9">
    <source>
        <dbReference type="ARBA" id="ARBA00023139"/>
    </source>
</evidence>
<keyword evidence="10" id="KW-1015">Disulfide bond</keyword>
<protein>
    <recommendedName>
        <fullName evidence="15">Immunoglobulin domain-containing protein</fullName>
    </recommendedName>
</protein>
<accession>A0AAV6HKM3</accession>
<evidence type="ECO:0000256" key="4">
    <source>
        <dbReference type="ARBA" id="ARBA00022729"/>
    </source>
</evidence>
<evidence type="ECO:0000256" key="13">
    <source>
        <dbReference type="ARBA" id="ARBA00023319"/>
    </source>
</evidence>
<dbReference type="InterPro" id="IPR015468">
    <property type="entry name" value="CD8_asu"/>
</dbReference>
<feature type="transmembrane region" description="Helical" evidence="14">
    <location>
        <begin position="165"/>
        <end position="187"/>
    </location>
</feature>
<evidence type="ECO:0000256" key="12">
    <source>
        <dbReference type="ARBA" id="ARBA00023288"/>
    </source>
</evidence>
<evidence type="ECO:0000256" key="8">
    <source>
        <dbReference type="ARBA" id="ARBA00023136"/>
    </source>
</evidence>
<evidence type="ECO:0000256" key="6">
    <source>
        <dbReference type="ARBA" id="ARBA00022989"/>
    </source>
</evidence>
<dbReference type="AlphaFoldDB" id="A0AAV6HKM3"/>
<evidence type="ECO:0000256" key="10">
    <source>
        <dbReference type="ARBA" id="ARBA00023157"/>
    </source>
</evidence>
<feature type="domain" description="Immunoglobulin" evidence="15">
    <location>
        <begin position="21"/>
        <end position="125"/>
    </location>
</feature>
<keyword evidence="4" id="KW-0732">Signal</keyword>
<keyword evidence="11" id="KW-0325">Glycoprotein</keyword>
<keyword evidence="13" id="KW-0393">Immunoglobulin domain</keyword>
<dbReference type="InterPro" id="IPR003599">
    <property type="entry name" value="Ig_sub"/>
</dbReference>
<dbReference type="InterPro" id="IPR013783">
    <property type="entry name" value="Ig-like_fold"/>
</dbReference>
<organism evidence="16 17">
    <name type="scientific">Alosa alosa</name>
    <name type="common">allis shad</name>
    <dbReference type="NCBI Taxonomy" id="278164"/>
    <lineage>
        <taxon>Eukaryota</taxon>
        <taxon>Metazoa</taxon>
        <taxon>Chordata</taxon>
        <taxon>Craniata</taxon>
        <taxon>Vertebrata</taxon>
        <taxon>Euteleostomi</taxon>
        <taxon>Actinopterygii</taxon>
        <taxon>Neopterygii</taxon>
        <taxon>Teleostei</taxon>
        <taxon>Clupei</taxon>
        <taxon>Clupeiformes</taxon>
        <taxon>Clupeoidei</taxon>
        <taxon>Clupeidae</taxon>
        <taxon>Alosa</taxon>
    </lineage>
</organism>
<keyword evidence="5" id="KW-0391">Immunity</keyword>
<proteinExistence type="predicted"/>
<dbReference type="GO" id="GO:0005886">
    <property type="term" value="C:plasma membrane"/>
    <property type="evidence" value="ECO:0007669"/>
    <property type="project" value="UniProtKB-SubCell"/>
</dbReference>
<name>A0AAV6HKM3_9TELE</name>
<dbReference type="Pfam" id="PF07686">
    <property type="entry name" value="V-set"/>
    <property type="match status" value="1"/>
</dbReference>